<protein>
    <submittedName>
        <fullName evidence="8">tRNA adenilyl transferase</fullName>
    </submittedName>
</protein>
<dbReference type="PANTHER" id="PTHR13734:SF5">
    <property type="entry name" value="CCA TRNA NUCLEOTIDYLTRANSFERASE, MITOCHONDRIAL"/>
    <property type="match status" value="1"/>
</dbReference>
<dbReference type="STRING" id="361077.A0A151Z7S9"/>
<keyword evidence="2 5" id="KW-0808">Transferase</keyword>
<evidence type="ECO:0000256" key="3">
    <source>
        <dbReference type="ARBA" id="ARBA00022741"/>
    </source>
</evidence>
<dbReference type="SUPFAM" id="SSF81891">
    <property type="entry name" value="Poly A polymerase C-terminal region-like"/>
    <property type="match status" value="1"/>
</dbReference>
<comment type="caution">
    <text evidence="8">The sequence shown here is derived from an EMBL/GenBank/DDBJ whole genome shotgun (WGS) entry which is preliminary data.</text>
</comment>
<dbReference type="InterPro" id="IPR002646">
    <property type="entry name" value="PolA_pol_head_dom"/>
</dbReference>
<dbReference type="OrthoDB" id="445712at2759"/>
<dbReference type="AlphaFoldDB" id="A0A151Z7S9"/>
<dbReference type="PANTHER" id="PTHR13734">
    <property type="entry name" value="TRNA-NUCLEOTIDYLTRANSFERASE"/>
    <property type="match status" value="1"/>
</dbReference>
<dbReference type="Gene3D" id="3.30.460.10">
    <property type="entry name" value="Beta Polymerase, domain 2"/>
    <property type="match status" value="1"/>
</dbReference>
<gene>
    <name evidence="8" type="ORF">DLAC_08601</name>
</gene>
<accession>A0A151Z7S9</accession>
<dbReference type="SUPFAM" id="SSF81301">
    <property type="entry name" value="Nucleotidyltransferase"/>
    <property type="match status" value="1"/>
</dbReference>
<dbReference type="GO" id="GO:0052927">
    <property type="term" value="F:CC tRNA cytidylyltransferase activity"/>
    <property type="evidence" value="ECO:0007669"/>
    <property type="project" value="TreeGrafter"/>
</dbReference>
<dbReference type="GO" id="GO:0052929">
    <property type="term" value="F:ATP:3'-cytidine-cytidine-tRNA adenylyltransferase activity"/>
    <property type="evidence" value="ECO:0007669"/>
    <property type="project" value="TreeGrafter"/>
</dbReference>
<sequence length="507" mass="58571">MIKHSFKLLCKHIIITPNEQKLFQKLKNATVDRDDVTIRIAGGWVRNKLLAMKSEQKEWSIDEENKDIDIALDNINGSDFVNSIINIEKEPLRSYTVKLNPEKSKHLETASIVIDGYNIDCNGLRSDIYSQDSRIPLITKGTPLSDALRRDITINTLFYNIHTQEIEDHTQQGLKDLSECLIRTPLSPFETLLEDPLRAFRVLRFATKFHFAIEPQLMGVIKSVDFRKTVLKKVSRERINTEFNKLMTKPAYALQYFKYLVETGLVEIVYHHTPNPSLPFQNSLPYLELGNSQSVNTKVLDTLEFRHSLIFYPMVLDNLLSLTDITKILRDFKSPNKEISQTLSILRLSQVLSTIKSHYTQDTQHTNTSIESYLIDSPTNFKTHLFPLLLELRKSHQFLLSIHLCRIHSQINDNNNNNNSEQFWNDVEALISIKCYPLSKIKYSLTQEDVFENVEIVKSGKCSGTGFTSLMNELIYHQFSKHNFKSNHIQPISKQEAIQFLNSLPNK</sequence>
<name>A0A151Z7S9_TIELA</name>
<evidence type="ECO:0000259" key="6">
    <source>
        <dbReference type="Pfam" id="PF01743"/>
    </source>
</evidence>
<evidence type="ECO:0000256" key="4">
    <source>
        <dbReference type="ARBA" id="ARBA00022884"/>
    </source>
</evidence>
<dbReference type="FunCoup" id="A0A151Z7S9">
    <property type="interactions" value="93"/>
</dbReference>
<keyword evidence="9" id="KW-1185">Reference proteome</keyword>
<keyword evidence="3" id="KW-0547">Nucleotide-binding</keyword>
<dbReference type="GO" id="GO:0003723">
    <property type="term" value="F:RNA binding"/>
    <property type="evidence" value="ECO:0007669"/>
    <property type="project" value="UniProtKB-KW"/>
</dbReference>
<evidence type="ECO:0000313" key="9">
    <source>
        <dbReference type="Proteomes" id="UP000076078"/>
    </source>
</evidence>
<dbReference type="GO" id="GO:0000166">
    <property type="term" value="F:nucleotide binding"/>
    <property type="evidence" value="ECO:0007669"/>
    <property type="project" value="UniProtKB-KW"/>
</dbReference>
<evidence type="ECO:0000313" key="8">
    <source>
        <dbReference type="EMBL" id="KYQ90023.1"/>
    </source>
</evidence>
<proteinExistence type="inferred from homology"/>
<dbReference type="InterPro" id="IPR043519">
    <property type="entry name" value="NT_sf"/>
</dbReference>
<dbReference type="Gene3D" id="1.10.3090.10">
    <property type="entry name" value="cca-adding enzyme, domain 2"/>
    <property type="match status" value="1"/>
</dbReference>
<dbReference type="InParanoid" id="A0A151Z7S9"/>
<dbReference type="GO" id="GO:0001680">
    <property type="term" value="P:tRNA 3'-terminal CCA addition"/>
    <property type="evidence" value="ECO:0007669"/>
    <property type="project" value="TreeGrafter"/>
</dbReference>
<evidence type="ECO:0000256" key="5">
    <source>
        <dbReference type="RuleBase" id="RU003953"/>
    </source>
</evidence>
<keyword evidence="4 5" id="KW-0694">RNA-binding</keyword>
<dbReference type="Pfam" id="PF01743">
    <property type="entry name" value="PolyA_pol"/>
    <property type="match status" value="1"/>
</dbReference>
<dbReference type="Proteomes" id="UP000076078">
    <property type="component" value="Unassembled WGS sequence"/>
</dbReference>
<evidence type="ECO:0000259" key="7">
    <source>
        <dbReference type="Pfam" id="PF12627"/>
    </source>
</evidence>
<reference evidence="8 9" key="1">
    <citation type="submission" date="2015-12" db="EMBL/GenBank/DDBJ databases">
        <title>Dictyostelia acquired genes for synthesis and detection of signals that induce cell-type specialization by lateral gene transfer from prokaryotes.</title>
        <authorList>
            <person name="Gloeckner G."/>
            <person name="Schaap P."/>
        </authorList>
    </citation>
    <scope>NUCLEOTIDE SEQUENCE [LARGE SCALE GENOMIC DNA]</scope>
    <source>
        <strain evidence="8 9">TK</strain>
    </source>
</reference>
<dbReference type="EMBL" id="LODT01000037">
    <property type="protein sequence ID" value="KYQ90023.1"/>
    <property type="molecule type" value="Genomic_DNA"/>
</dbReference>
<dbReference type="Pfam" id="PF12627">
    <property type="entry name" value="PolyA_pol_RNAbd"/>
    <property type="match status" value="1"/>
</dbReference>
<organism evidence="8 9">
    <name type="scientific">Tieghemostelium lacteum</name>
    <name type="common">Slime mold</name>
    <name type="synonym">Dictyostelium lacteum</name>
    <dbReference type="NCBI Taxonomy" id="361077"/>
    <lineage>
        <taxon>Eukaryota</taxon>
        <taxon>Amoebozoa</taxon>
        <taxon>Evosea</taxon>
        <taxon>Eumycetozoa</taxon>
        <taxon>Dictyostelia</taxon>
        <taxon>Dictyosteliales</taxon>
        <taxon>Raperosteliaceae</taxon>
        <taxon>Tieghemostelium</taxon>
    </lineage>
</organism>
<feature type="domain" description="Poly A polymerase head" evidence="6">
    <location>
        <begin position="39"/>
        <end position="183"/>
    </location>
</feature>
<comment type="similarity">
    <text evidence="1 5">Belongs to the tRNA nucleotidyltransferase/poly(A) polymerase family.</text>
</comment>
<feature type="domain" description="tRNA nucleotidyltransferase/poly(A) polymerase RNA and SrmB- binding" evidence="7">
    <location>
        <begin position="211"/>
        <end position="269"/>
    </location>
</feature>
<evidence type="ECO:0000256" key="1">
    <source>
        <dbReference type="ARBA" id="ARBA00007265"/>
    </source>
</evidence>
<evidence type="ECO:0000256" key="2">
    <source>
        <dbReference type="ARBA" id="ARBA00022679"/>
    </source>
</evidence>
<dbReference type="InterPro" id="IPR032828">
    <property type="entry name" value="PolyA_RNA-bd"/>
</dbReference>
<dbReference type="CDD" id="cd05398">
    <property type="entry name" value="NT_ClassII-CCAase"/>
    <property type="match status" value="1"/>
</dbReference>